<evidence type="ECO:0000259" key="3">
    <source>
        <dbReference type="PROSITE" id="PS50086"/>
    </source>
</evidence>
<evidence type="ECO:0000313" key="6">
    <source>
        <dbReference type="WBParaSite" id="TCNE_0001176001-mRNA-1"/>
    </source>
</evidence>
<dbReference type="PANTHER" id="PTHR47219:SF19">
    <property type="entry name" value="USP6 N-TERMINAL-LIKE PROTEIN ISOFORM X1"/>
    <property type="match status" value="1"/>
</dbReference>
<dbReference type="GO" id="GO:0005096">
    <property type="term" value="F:GTPase activator activity"/>
    <property type="evidence" value="ECO:0007669"/>
    <property type="project" value="UniProtKB-KW"/>
</dbReference>
<dbReference type="Gene3D" id="1.10.472.80">
    <property type="entry name" value="Ypt/Rab-GAP domain of gyp1p, domain 3"/>
    <property type="match status" value="1"/>
</dbReference>
<gene>
    <name evidence="4" type="ORF">TCNE_LOCUS11760</name>
</gene>
<feature type="region of interest" description="Disordered" evidence="2">
    <location>
        <begin position="190"/>
        <end position="218"/>
    </location>
</feature>
<dbReference type="SUPFAM" id="SSF47923">
    <property type="entry name" value="Ypt/Rab-GAP domain of gyp1p"/>
    <property type="match status" value="2"/>
</dbReference>
<accession>A0A183UTE0</accession>
<feature type="domain" description="Rab-GAP TBC" evidence="3">
    <location>
        <begin position="354"/>
        <end position="546"/>
    </location>
</feature>
<dbReference type="InterPro" id="IPR000195">
    <property type="entry name" value="Rab-GAP-TBC_dom"/>
</dbReference>
<feature type="region of interest" description="Disordered" evidence="2">
    <location>
        <begin position="1"/>
        <end position="144"/>
    </location>
</feature>
<evidence type="ECO:0000313" key="5">
    <source>
        <dbReference type="Proteomes" id="UP000050794"/>
    </source>
</evidence>
<dbReference type="AlphaFoldDB" id="A0A183UTE0"/>
<dbReference type="EMBL" id="UYWY01020978">
    <property type="protein sequence ID" value="VDM43081.1"/>
    <property type="molecule type" value="Genomic_DNA"/>
</dbReference>
<feature type="compositionally biased region" description="Basic and acidic residues" evidence="2">
    <location>
        <begin position="23"/>
        <end position="47"/>
    </location>
</feature>
<sequence>MSRYRRGRRMSSSANDTDDEESDQPHEVLKRREFAHENDTRIAERRPSKNSNFSSPKNSTGRVDSLWGSFSHRDPSSRRGSLTRRSASPHKPRPPSRGRMSPTKRSSSRGELFTVRKSSRGDLSEEHTSSSRGEMSPGRVSSPRWDFIPKNGFFSGLSPRMQSHLEASDDELPHLIRNVSLRVKQQLQSTLSDPLKRRAAGSLRRARDRAALPAAAMRQKVHEISNRLTMPKFFTDERSSSGIDGNANDEASSSEESDDPEFLELQERSAIVEKYEKGAEQVVEEWENPDFELYKTTDRYGFVHKNGEVLSPSEVDEKRRVAKEASRERKWLRMMAAWKAGKTVEKLRERVWKGVPEKLRSVVWAYLLDTERYKRDSPVNVYKELLMRARLVSRDIKQIDLDINRTYRDHLAFRRRYDVKQQSLFNVLAAYAMYNTEVGYCQGMSQIAALFLMYMDEEDAFWCLHALLVNKKHAMHGFFVPGFPKLARFQGHYEKVLHKYLPRLKKHLDKAGIPPIYLTKWWFGCFLDRVPFPLALRLWDVFLLEGDVILIAMAYNIMKMHQKAIKKLQIENFMEYIQTTIAQNFGFSEEETMRSLRDCLRKLQSDRMTLPPPPGVNDPPELPQKPLGPVLSRSMIDIRMDIAEIQSRCSRANCKHLRESLAPLIRKECFDF</sequence>
<dbReference type="Gene3D" id="1.10.10.750">
    <property type="entry name" value="Ypt/Rab-GAP domain of gyp1p, domain 1"/>
    <property type="match status" value="1"/>
</dbReference>
<name>A0A183UTE0_TOXCA</name>
<dbReference type="GO" id="GO:0031267">
    <property type="term" value="F:small GTPase binding"/>
    <property type="evidence" value="ECO:0007669"/>
    <property type="project" value="TreeGrafter"/>
</dbReference>
<keyword evidence="1" id="KW-0343">GTPase activation</keyword>
<dbReference type="PROSITE" id="PS50086">
    <property type="entry name" value="TBC_RABGAP"/>
    <property type="match status" value="1"/>
</dbReference>
<organism evidence="5 6">
    <name type="scientific">Toxocara canis</name>
    <name type="common">Canine roundworm</name>
    <dbReference type="NCBI Taxonomy" id="6265"/>
    <lineage>
        <taxon>Eukaryota</taxon>
        <taxon>Metazoa</taxon>
        <taxon>Ecdysozoa</taxon>
        <taxon>Nematoda</taxon>
        <taxon>Chromadorea</taxon>
        <taxon>Rhabditida</taxon>
        <taxon>Spirurina</taxon>
        <taxon>Ascaridomorpha</taxon>
        <taxon>Ascaridoidea</taxon>
        <taxon>Toxocaridae</taxon>
        <taxon>Toxocara</taxon>
    </lineage>
</organism>
<proteinExistence type="predicted"/>
<dbReference type="Gene3D" id="1.10.8.270">
    <property type="entry name" value="putative rabgap domain of human tbc1 domain family member 14 like domains"/>
    <property type="match status" value="1"/>
</dbReference>
<dbReference type="WBParaSite" id="TCNE_0001176001-mRNA-1">
    <property type="protein sequence ID" value="TCNE_0001176001-mRNA-1"/>
    <property type="gene ID" value="TCNE_0001176001"/>
</dbReference>
<reference evidence="6" key="1">
    <citation type="submission" date="2016-06" db="UniProtKB">
        <authorList>
            <consortium name="WormBaseParasite"/>
        </authorList>
    </citation>
    <scope>IDENTIFICATION</scope>
</reference>
<dbReference type="InterPro" id="IPR035969">
    <property type="entry name" value="Rab-GAP_TBC_sf"/>
</dbReference>
<dbReference type="Proteomes" id="UP000050794">
    <property type="component" value="Unassembled WGS sequence"/>
</dbReference>
<dbReference type="FunFam" id="1.10.8.270:FF:000010">
    <property type="entry name" value="Putative USP6 N-terminal-like protein"/>
    <property type="match status" value="1"/>
</dbReference>
<evidence type="ECO:0000256" key="1">
    <source>
        <dbReference type="ARBA" id="ARBA00022468"/>
    </source>
</evidence>
<dbReference type="Pfam" id="PF00566">
    <property type="entry name" value="RabGAP-TBC"/>
    <property type="match status" value="1"/>
</dbReference>
<feature type="region of interest" description="Disordered" evidence="2">
    <location>
        <begin position="235"/>
        <end position="261"/>
    </location>
</feature>
<protein>
    <submittedName>
        <fullName evidence="6">USP6 N-terminal-like protein</fullName>
    </submittedName>
</protein>
<keyword evidence="5" id="KW-1185">Reference proteome</keyword>
<reference evidence="4 5" key="2">
    <citation type="submission" date="2018-11" db="EMBL/GenBank/DDBJ databases">
        <authorList>
            <consortium name="Pathogen Informatics"/>
        </authorList>
    </citation>
    <scope>NUCLEOTIDE SEQUENCE [LARGE SCALE GENOMIC DNA]</scope>
</reference>
<dbReference type="FunFam" id="1.10.472.80:FF:000019">
    <property type="entry name" value="USP6 N-terminal like"/>
    <property type="match status" value="1"/>
</dbReference>
<evidence type="ECO:0000313" key="4">
    <source>
        <dbReference type="EMBL" id="VDM43081.1"/>
    </source>
</evidence>
<evidence type="ECO:0000256" key="2">
    <source>
        <dbReference type="SAM" id="MobiDB-lite"/>
    </source>
</evidence>
<dbReference type="SMART" id="SM00164">
    <property type="entry name" value="TBC"/>
    <property type="match status" value="1"/>
</dbReference>
<feature type="compositionally biased region" description="Acidic residues" evidence="2">
    <location>
        <begin position="252"/>
        <end position="261"/>
    </location>
</feature>
<dbReference type="PANTHER" id="PTHR47219">
    <property type="entry name" value="RAB GTPASE-ACTIVATING PROTEIN 1-LIKE"/>
    <property type="match status" value="1"/>
</dbReference>
<dbReference type="InterPro" id="IPR050302">
    <property type="entry name" value="Rab_GAP_TBC_domain"/>
</dbReference>
<feature type="compositionally biased region" description="Basic and acidic residues" evidence="2">
    <location>
        <begin position="119"/>
        <end position="129"/>
    </location>
</feature>
<feature type="compositionally biased region" description="Basic residues" evidence="2">
    <location>
        <begin position="87"/>
        <end position="96"/>
    </location>
</feature>
<feature type="compositionally biased region" description="Low complexity" evidence="2">
    <location>
        <begin position="49"/>
        <end position="59"/>
    </location>
</feature>